<feature type="transmembrane region" description="Helical" evidence="1">
    <location>
        <begin position="35"/>
        <end position="54"/>
    </location>
</feature>
<proteinExistence type="predicted"/>
<evidence type="ECO:0000313" key="2">
    <source>
        <dbReference type="EMBL" id="ADZ71339.1"/>
    </source>
</evidence>
<sequence>MTGWKTLLFNGGLAALVLAAEILDHLAVVDWRQIVPPGAAPLVVLAIGLANIMLRHVTHGPAGWRGGGRR</sequence>
<keyword evidence="1" id="KW-0812">Transmembrane</keyword>
<name>F2J6G5_POLGS</name>
<keyword evidence="3" id="KW-1185">Reference proteome</keyword>
<accession>F2J6G5</accession>
<dbReference type="OrthoDB" id="7867385at2"/>
<dbReference type="KEGG" id="pgv:SL003B_2916"/>
<dbReference type="Proteomes" id="UP000008130">
    <property type="component" value="Chromosome"/>
</dbReference>
<dbReference type="EMBL" id="CP002568">
    <property type="protein sequence ID" value="ADZ71339.1"/>
    <property type="molecule type" value="Genomic_DNA"/>
</dbReference>
<dbReference type="HOGENOM" id="CLU_2754440_0_0_5"/>
<reference evidence="2 3" key="1">
    <citation type="journal article" date="2011" name="J. Bacteriol.">
        <title>Complete genome sequence of Polymorphum gilvum SL003B-26A1T, a crude oil-degrading bacterium from oil-polluted saline soil.</title>
        <authorList>
            <person name="Li S.G."/>
            <person name="Tang Y.Q."/>
            <person name="Nie Y."/>
            <person name="Cai M."/>
            <person name="Wu X.L."/>
        </authorList>
    </citation>
    <scope>NUCLEOTIDE SEQUENCE [LARGE SCALE GENOMIC DNA]</scope>
    <source>
        <strain evidence="3">LMG 25793 / CGMCC 1.9160 / SL003B-26A1</strain>
    </source>
</reference>
<dbReference type="AlphaFoldDB" id="F2J6G5"/>
<gene>
    <name evidence="2" type="ordered locus">SL003B_2916</name>
</gene>
<evidence type="ECO:0000313" key="3">
    <source>
        <dbReference type="Proteomes" id="UP000008130"/>
    </source>
</evidence>
<dbReference type="RefSeq" id="WP_013653652.1">
    <property type="nucleotide sequence ID" value="NC_015259.1"/>
</dbReference>
<keyword evidence="1" id="KW-0472">Membrane</keyword>
<organism evidence="2 3">
    <name type="scientific">Polymorphum gilvum (strain LMG 25793 / CGMCC 1.9160 / SL003B-26A1)</name>
    <dbReference type="NCBI Taxonomy" id="991905"/>
    <lineage>
        <taxon>Bacteria</taxon>
        <taxon>Pseudomonadati</taxon>
        <taxon>Pseudomonadota</taxon>
        <taxon>Alphaproteobacteria</taxon>
        <taxon>Rhodobacterales</taxon>
        <taxon>Paracoccaceae</taxon>
        <taxon>Polymorphum</taxon>
    </lineage>
</organism>
<protein>
    <submittedName>
        <fullName evidence="2">Uncharacterized protein</fullName>
    </submittedName>
</protein>
<evidence type="ECO:0000256" key="1">
    <source>
        <dbReference type="SAM" id="Phobius"/>
    </source>
</evidence>
<keyword evidence="1" id="KW-1133">Transmembrane helix</keyword>
<dbReference type="STRING" id="991905.SL003B_2916"/>
<dbReference type="eggNOG" id="ENOG5033KUC">
    <property type="taxonomic scope" value="Bacteria"/>
</dbReference>